<evidence type="ECO:0000313" key="17">
    <source>
        <dbReference type="EMBL" id="GAA3555809.1"/>
    </source>
</evidence>
<dbReference type="RefSeq" id="WP_204912069.1">
    <property type="nucleotide sequence ID" value="NZ_BAAAYR010000001.1"/>
</dbReference>
<dbReference type="Proteomes" id="UP001500767">
    <property type="component" value="Unassembled WGS sequence"/>
</dbReference>
<dbReference type="Gene3D" id="3.40.50.300">
    <property type="entry name" value="P-loop containing nucleotide triphosphate hydrolases"/>
    <property type="match status" value="2"/>
</dbReference>
<evidence type="ECO:0000256" key="10">
    <source>
        <dbReference type="ARBA" id="ARBA00034808"/>
    </source>
</evidence>
<feature type="region of interest" description="Disordered" evidence="13">
    <location>
        <begin position="491"/>
        <end position="513"/>
    </location>
</feature>
<comment type="catalytic activity">
    <reaction evidence="9">
        <text>Couples ATP hydrolysis with the unwinding of duplex DNA by translocating in the 3'-5' direction.</text>
        <dbReference type="EC" id="5.6.2.4"/>
    </reaction>
</comment>
<dbReference type="SUPFAM" id="SSF52540">
    <property type="entry name" value="P-loop containing nucleoside triphosphate hydrolases"/>
    <property type="match status" value="1"/>
</dbReference>
<dbReference type="SMART" id="SM00487">
    <property type="entry name" value="DEXDc"/>
    <property type="match status" value="1"/>
</dbReference>
<dbReference type="PROSITE" id="PS51194">
    <property type="entry name" value="HELICASE_CTER"/>
    <property type="match status" value="1"/>
</dbReference>
<keyword evidence="8" id="KW-0413">Isomerase</keyword>
<dbReference type="Pfam" id="PF00270">
    <property type="entry name" value="DEAD"/>
    <property type="match status" value="1"/>
</dbReference>
<dbReference type="InterPro" id="IPR032284">
    <property type="entry name" value="RecQ_Zn-bd"/>
</dbReference>
<evidence type="ECO:0000256" key="14">
    <source>
        <dbReference type="SAM" id="Phobius"/>
    </source>
</evidence>
<feature type="transmembrane region" description="Helical" evidence="14">
    <location>
        <begin position="46"/>
        <end position="68"/>
    </location>
</feature>
<keyword evidence="14" id="KW-0472">Membrane</keyword>
<keyword evidence="14" id="KW-0812">Transmembrane</keyword>
<dbReference type="EC" id="5.6.2.4" evidence="10"/>
<dbReference type="Pfam" id="PF00271">
    <property type="entry name" value="Helicase_C"/>
    <property type="match status" value="1"/>
</dbReference>
<evidence type="ECO:0000256" key="11">
    <source>
        <dbReference type="ARBA" id="ARBA00044535"/>
    </source>
</evidence>
<evidence type="ECO:0000256" key="8">
    <source>
        <dbReference type="ARBA" id="ARBA00023235"/>
    </source>
</evidence>
<evidence type="ECO:0000256" key="4">
    <source>
        <dbReference type="ARBA" id="ARBA00022801"/>
    </source>
</evidence>
<keyword evidence="7" id="KW-0238">DNA-binding</keyword>
<feature type="compositionally biased region" description="Low complexity" evidence="13">
    <location>
        <begin position="417"/>
        <end position="430"/>
    </location>
</feature>
<keyword evidence="6" id="KW-0067">ATP-binding</keyword>
<dbReference type="PANTHER" id="PTHR13710">
    <property type="entry name" value="DNA HELICASE RECQ FAMILY MEMBER"/>
    <property type="match status" value="1"/>
</dbReference>
<evidence type="ECO:0000256" key="9">
    <source>
        <dbReference type="ARBA" id="ARBA00034617"/>
    </source>
</evidence>
<evidence type="ECO:0000256" key="12">
    <source>
        <dbReference type="ARBA" id="ARBA00044550"/>
    </source>
</evidence>
<keyword evidence="2" id="KW-0479">Metal-binding</keyword>
<feature type="domain" description="Helicase C-terminal" evidence="16">
    <location>
        <begin position="229"/>
        <end position="376"/>
    </location>
</feature>
<comment type="caution">
    <text evidence="17">The sequence shown here is derived from an EMBL/GenBank/DDBJ whole genome shotgun (WGS) entry which is preliminary data.</text>
</comment>
<name>A0ABP6WUJ3_9ACTN</name>
<comment type="similarity">
    <text evidence="1">Belongs to the helicase family. RecQ subfamily.</text>
</comment>
<evidence type="ECO:0000256" key="5">
    <source>
        <dbReference type="ARBA" id="ARBA00022806"/>
    </source>
</evidence>
<evidence type="ECO:0000256" key="6">
    <source>
        <dbReference type="ARBA" id="ARBA00022840"/>
    </source>
</evidence>
<keyword evidence="5 17" id="KW-0347">Helicase</keyword>
<dbReference type="Gene3D" id="1.10.10.10">
    <property type="entry name" value="Winged helix-like DNA-binding domain superfamily/Winged helix DNA-binding domain"/>
    <property type="match status" value="1"/>
</dbReference>
<keyword evidence="3" id="KW-0547">Nucleotide-binding</keyword>
<evidence type="ECO:0000313" key="18">
    <source>
        <dbReference type="Proteomes" id="UP001500767"/>
    </source>
</evidence>
<evidence type="ECO:0000259" key="15">
    <source>
        <dbReference type="PROSITE" id="PS51192"/>
    </source>
</evidence>
<dbReference type="GO" id="GO:0004386">
    <property type="term" value="F:helicase activity"/>
    <property type="evidence" value="ECO:0007669"/>
    <property type="project" value="UniProtKB-KW"/>
</dbReference>
<dbReference type="InterPro" id="IPR011545">
    <property type="entry name" value="DEAD/DEAH_box_helicase_dom"/>
</dbReference>
<evidence type="ECO:0000256" key="1">
    <source>
        <dbReference type="ARBA" id="ARBA00005446"/>
    </source>
</evidence>
<dbReference type="InterPro" id="IPR004589">
    <property type="entry name" value="DNA_helicase_ATP-dep_RecQ"/>
</dbReference>
<reference evidence="18" key="1">
    <citation type="journal article" date="2019" name="Int. J. Syst. Evol. Microbiol.">
        <title>The Global Catalogue of Microorganisms (GCM) 10K type strain sequencing project: providing services to taxonomists for standard genome sequencing and annotation.</title>
        <authorList>
            <consortium name="The Broad Institute Genomics Platform"/>
            <consortium name="The Broad Institute Genome Sequencing Center for Infectious Disease"/>
            <person name="Wu L."/>
            <person name="Ma J."/>
        </authorList>
    </citation>
    <scope>NUCLEOTIDE SEQUENCE [LARGE SCALE GENOMIC DNA]</scope>
    <source>
        <strain evidence="18">JCM 16540</strain>
    </source>
</reference>
<sequence length="558" mass="59158">MDDVDALARTVFGYPSLRREQRLALDPVVQGRDTLAVLATGSGKSAVYQLAGLVLSGLTVVVSPLVALQRDQLRGLAGRVRPDGRPVRAAQLNAAIHVDEARAARAAVATGELDFLLLGPEQLDRPATRELLTATARPCTLLVVDEAHLISEWGLDFRPDYLQLADARVALGSPPVLALTATASPPVQTEITRRLAMTDPAVVVAGFDRPNISLAVHPVRGGSDADHERADDTVVETVLAGPTPALVYAATRRHCEELATRLGQLVLRAAPYHAGLPAAERSATQDAFLGGDLDVVVATSAFGLGIDKPDVRSVVHASPPGSLDEYYQEVGRAGRDGGPARAVLVFNPSDLRLPRLFASAARVRDVDVAAVMAVLTRAGGPVPLEELGRAAGLGARSTEKAVDRIAEAGGATLHDGVVTPTPDAPPTTTVRRTHDAEQAREAVAESRIDAVRHYAETTLCRRAELLGYFGETYPPPCGSCDNDHRPPPLVFREPAHGAPRSVPDPRGVQPGTRVQHNLWGEGLVLSADPHELFVVFDSVGYRHLTPATLGNGLLHVLP</sequence>
<dbReference type="InterPro" id="IPR001650">
    <property type="entry name" value="Helicase_C-like"/>
</dbReference>
<feature type="region of interest" description="Disordered" evidence="13">
    <location>
        <begin position="413"/>
        <end position="433"/>
    </location>
</feature>
<evidence type="ECO:0000256" key="2">
    <source>
        <dbReference type="ARBA" id="ARBA00022723"/>
    </source>
</evidence>
<keyword evidence="14" id="KW-1133">Transmembrane helix</keyword>
<evidence type="ECO:0000259" key="16">
    <source>
        <dbReference type="PROSITE" id="PS51194"/>
    </source>
</evidence>
<dbReference type="PROSITE" id="PS51192">
    <property type="entry name" value="HELICASE_ATP_BIND_1"/>
    <property type="match status" value="1"/>
</dbReference>
<keyword evidence="4" id="KW-0378">Hydrolase</keyword>
<dbReference type="SMART" id="SM00490">
    <property type="entry name" value="HELICc"/>
    <property type="match status" value="1"/>
</dbReference>
<protein>
    <recommendedName>
        <fullName evidence="11">ATP-dependent DNA helicase RecQ</fullName>
        <ecNumber evidence="10">5.6.2.4</ecNumber>
    </recommendedName>
    <alternativeName>
        <fullName evidence="12">DNA 3'-5' helicase RecQ</fullName>
    </alternativeName>
</protein>
<gene>
    <name evidence="17" type="ORF">GCM10022197_08740</name>
</gene>
<evidence type="ECO:0000256" key="7">
    <source>
        <dbReference type="ARBA" id="ARBA00023125"/>
    </source>
</evidence>
<dbReference type="InterPro" id="IPR036388">
    <property type="entry name" value="WH-like_DNA-bd_sf"/>
</dbReference>
<keyword evidence="18" id="KW-1185">Reference proteome</keyword>
<dbReference type="Pfam" id="PF16124">
    <property type="entry name" value="RecQ_Zn_bind"/>
    <property type="match status" value="1"/>
</dbReference>
<accession>A0ABP6WUJ3</accession>
<evidence type="ECO:0000256" key="13">
    <source>
        <dbReference type="SAM" id="MobiDB-lite"/>
    </source>
</evidence>
<proteinExistence type="inferred from homology"/>
<organism evidence="17 18">
    <name type="scientific">Microlunatus spumicola</name>
    <dbReference type="NCBI Taxonomy" id="81499"/>
    <lineage>
        <taxon>Bacteria</taxon>
        <taxon>Bacillati</taxon>
        <taxon>Actinomycetota</taxon>
        <taxon>Actinomycetes</taxon>
        <taxon>Propionibacteriales</taxon>
        <taxon>Propionibacteriaceae</taxon>
        <taxon>Microlunatus</taxon>
    </lineage>
</organism>
<evidence type="ECO:0000256" key="3">
    <source>
        <dbReference type="ARBA" id="ARBA00022741"/>
    </source>
</evidence>
<dbReference type="InterPro" id="IPR027417">
    <property type="entry name" value="P-loop_NTPase"/>
</dbReference>
<dbReference type="InterPro" id="IPR014001">
    <property type="entry name" value="Helicase_ATP-bd"/>
</dbReference>
<dbReference type="NCBIfam" id="TIGR00614">
    <property type="entry name" value="recQ_fam"/>
    <property type="match status" value="1"/>
</dbReference>
<dbReference type="CDD" id="cd17920">
    <property type="entry name" value="DEXHc_RecQ"/>
    <property type="match status" value="1"/>
</dbReference>
<feature type="domain" description="Helicase ATP-binding" evidence="15">
    <location>
        <begin position="25"/>
        <end position="201"/>
    </location>
</feature>
<dbReference type="PANTHER" id="PTHR13710:SF105">
    <property type="entry name" value="ATP-DEPENDENT DNA HELICASE Q1"/>
    <property type="match status" value="1"/>
</dbReference>
<dbReference type="EMBL" id="BAAAYR010000001">
    <property type="protein sequence ID" value="GAA3555809.1"/>
    <property type="molecule type" value="Genomic_DNA"/>
</dbReference>